<dbReference type="Gene3D" id="3.40.930.10">
    <property type="entry name" value="Mannitol-specific EII, Chain A"/>
    <property type="match status" value="1"/>
</dbReference>
<proteinExistence type="predicted"/>
<dbReference type="InterPro" id="IPR016152">
    <property type="entry name" value="PTrfase/Anion_transptr"/>
</dbReference>
<dbReference type="InterPro" id="IPR002178">
    <property type="entry name" value="PTS_EIIA_type-2_dom"/>
</dbReference>
<name>A0A381Q631_9ZZZZ</name>
<gene>
    <name evidence="2" type="ORF">METZ01_LOCUS27222</name>
</gene>
<dbReference type="CDD" id="cd00211">
    <property type="entry name" value="PTS_IIA_fru"/>
    <property type="match status" value="1"/>
</dbReference>
<sequence>MKLRELFTADAVNLNLTSESKDETIDQLVSLLQLDENSEATLYKTLKRRENLGSTGIGRGIAIPHCRSLVVSRLHLAYGRRPGGVEFKAIDDDPVYNFFLIVAPPLEVSNQYLPVLGKIAQFAKDDDVPGLLADLEEPEDFLKLLEERAS</sequence>
<dbReference type="InterPro" id="IPR051541">
    <property type="entry name" value="PTS_SugarTrans_NitroReg"/>
</dbReference>
<dbReference type="AlphaFoldDB" id="A0A381Q631"/>
<dbReference type="SUPFAM" id="SSF55804">
    <property type="entry name" value="Phoshotransferase/anion transport protein"/>
    <property type="match status" value="1"/>
</dbReference>
<dbReference type="EMBL" id="UINC01001208">
    <property type="protein sequence ID" value="SUZ74368.1"/>
    <property type="molecule type" value="Genomic_DNA"/>
</dbReference>
<dbReference type="PROSITE" id="PS51094">
    <property type="entry name" value="PTS_EIIA_TYPE_2"/>
    <property type="match status" value="1"/>
</dbReference>
<evidence type="ECO:0000259" key="1">
    <source>
        <dbReference type="PROSITE" id="PS51094"/>
    </source>
</evidence>
<accession>A0A381Q631</accession>
<organism evidence="2">
    <name type="scientific">marine metagenome</name>
    <dbReference type="NCBI Taxonomy" id="408172"/>
    <lineage>
        <taxon>unclassified sequences</taxon>
        <taxon>metagenomes</taxon>
        <taxon>ecological metagenomes</taxon>
    </lineage>
</organism>
<reference evidence="2" key="1">
    <citation type="submission" date="2018-05" db="EMBL/GenBank/DDBJ databases">
        <authorList>
            <person name="Lanie J.A."/>
            <person name="Ng W.-L."/>
            <person name="Kazmierczak K.M."/>
            <person name="Andrzejewski T.M."/>
            <person name="Davidsen T.M."/>
            <person name="Wayne K.J."/>
            <person name="Tettelin H."/>
            <person name="Glass J.I."/>
            <person name="Rusch D."/>
            <person name="Podicherti R."/>
            <person name="Tsui H.-C.T."/>
            <person name="Winkler M.E."/>
        </authorList>
    </citation>
    <scope>NUCLEOTIDE SEQUENCE</scope>
</reference>
<protein>
    <recommendedName>
        <fullName evidence="1">PTS EIIA type-2 domain-containing protein</fullName>
    </recommendedName>
</protein>
<dbReference type="Pfam" id="PF00359">
    <property type="entry name" value="PTS_EIIA_2"/>
    <property type="match status" value="1"/>
</dbReference>
<feature type="domain" description="PTS EIIA type-2" evidence="1">
    <location>
        <begin position="5"/>
        <end position="148"/>
    </location>
</feature>
<dbReference type="PANTHER" id="PTHR47738">
    <property type="entry name" value="PTS SYSTEM FRUCTOSE-LIKE EIIA COMPONENT-RELATED"/>
    <property type="match status" value="1"/>
</dbReference>
<evidence type="ECO:0000313" key="2">
    <source>
        <dbReference type="EMBL" id="SUZ74368.1"/>
    </source>
</evidence>